<feature type="domain" description="Teneurin-like YD-shell" evidence="3">
    <location>
        <begin position="771"/>
        <end position="885"/>
    </location>
</feature>
<dbReference type="Gene3D" id="2.180.10.10">
    <property type="entry name" value="RHS repeat-associated core"/>
    <property type="match status" value="2"/>
</dbReference>
<reference evidence="4 5" key="1">
    <citation type="submission" date="2020-12" db="EMBL/GenBank/DDBJ databases">
        <authorList>
            <person name="Ruan W."/>
            <person name="Khan S.A."/>
            <person name="Jeon C.O."/>
        </authorList>
    </citation>
    <scope>NUCLEOTIDE SEQUENCE [LARGE SCALE GENOMIC DNA]</scope>
    <source>
        <strain evidence="4 5">MA-13</strain>
    </source>
</reference>
<evidence type="ECO:0000256" key="1">
    <source>
        <dbReference type="ARBA" id="ARBA00022737"/>
    </source>
</evidence>
<dbReference type="NCBIfam" id="TIGR03696">
    <property type="entry name" value="Rhs_assc_core"/>
    <property type="match status" value="1"/>
</dbReference>
<organism evidence="4 5">
    <name type="scientific">Rheinheimera maricola</name>
    <dbReference type="NCBI Taxonomy" id="2793282"/>
    <lineage>
        <taxon>Bacteria</taxon>
        <taxon>Pseudomonadati</taxon>
        <taxon>Pseudomonadota</taxon>
        <taxon>Gammaproteobacteria</taxon>
        <taxon>Chromatiales</taxon>
        <taxon>Chromatiaceae</taxon>
        <taxon>Rheinheimera</taxon>
    </lineage>
</organism>
<keyword evidence="1" id="KW-0677">Repeat</keyword>
<sequence>MLTTSRYIAGMVAALFSTFSTANEIPHIKPQNVAQDINSVDLLSGKYYPDFPALSIPAAPRLTLKTLQQFDSKITGTEYTAAQWDQLSGSARQTNSFSVIYMGKTSEHFTCQDGECATSDNYGSMLLGDMHASNSNLSYRQGQTGITVVYNSNSSYMTWNDPYASKTAEGTWYATQFVYPDGETLAITYDKAFNASVNALITFHRPTKIVSNLGYQMVLTYASNDLATGSNGWGKLSSATIAKTSAPSTPLARHTFGNGTVTDLAGRVWRYSGFTSAMGAAETAKSYTLRLPSDNANILSVTSATKNYGGVSHNNFVSSVNSQGQAYSYTYTPSTGTSFDPRSQFSRVVVTGPSNYKRTVDLKVTGGANKRSMITADTDSLGNKTQYSYIGNRVHTVTHPQGNKEIYTYDALGNITTKTLTAKPGSGQNDIVQSAVYDIYNCTKLQCFRPTSMTDANGKTTDYTFAPHGGMLTKLEPQDDKGRRRLTTNTWVKINGHDRLQSTSVCDQAICGGGSTEEQVTNYTYWGNTSLPATVTKTNAANTLSQVTSYTYDNAGRVTIENGPLAGSDDAIYSRYDSAGRKTWDIGAKNQAGYRVAKRYAYRAQDAQVYQTDIGTLTSPTSTSLSVFQTATTTYNAVGLAITSQTKVGTSIYKVVQTSYDARNRVQCSVTRMNPDRLATPPSSACTLDSAGEFGEDRIVKHEYDNASRLVKTLSGYDTDAQGVDIELGYTSNGQVDWRKDGNGNTTQYVYDGFDRLEEVTYPDGSYELYSYDGNGNKKTWRKRDGKTLTYSYNGLNLLTHTAVPGESTLSFEYDGLGRQSKTVRGSSSVAYGYDGLSRLQSSKTDSRTLSYQYDIGNRRTRLTFPDNFYISYGYDASGAMTSIKENNSVTLVSYSYNSKGQLGAINRGNGKNSVLGYDNIGRVNAYNHTGLNNTSFDYNPASQITSRVVTNINYQTALPQVGVVSFTPNELNQYDSVNWQPLSYDLNGNTTAHDGWAYQYNAHNRLTSASKTGTTLSLAYDAIGRLNSSTLNGSKTTFLYDGDELVAEYNASGALLNRYIHGAGTDDPLVWYTGTGTSNKRYLLADERGSIVSETNATGGVVTTHRYGPYGEPINQSASRFRYTGQILIPGTELYHYKARVYHPKLGRFMQTDPIGYEDGMNWYAYGGNDPINHTDPTGKFLDTILDVGFILYDLGDMAVNGINETNSASLAANVAGALIPGATGLGLAARVGKKACCFVAGTQVLTEDGYKNI</sequence>
<dbReference type="InterPro" id="IPR056823">
    <property type="entry name" value="TEN-like_YD-shell"/>
</dbReference>
<evidence type="ECO:0000313" key="5">
    <source>
        <dbReference type="Proteomes" id="UP000663814"/>
    </source>
</evidence>
<reference evidence="4 5" key="2">
    <citation type="submission" date="2021-08" db="EMBL/GenBank/DDBJ databases">
        <title>Rheinheimera aquimaris sp. nov., isolated from seawater of the East Sea in Korea.</title>
        <authorList>
            <person name="Kim K.H."/>
            <person name="Wenting R."/>
            <person name="Kim K.R."/>
            <person name="Jeon C.O."/>
        </authorList>
    </citation>
    <scope>NUCLEOTIDE SEQUENCE [LARGE SCALE GENOMIC DNA]</scope>
    <source>
        <strain evidence="4 5">MA-13</strain>
    </source>
</reference>
<feature type="domain" description="Teneurin-like YD-shell" evidence="3">
    <location>
        <begin position="893"/>
        <end position="1170"/>
    </location>
</feature>
<dbReference type="PANTHER" id="PTHR32305">
    <property type="match status" value="1"/>
</dbReference>
<keyword evidence="2" id="KW-0732">Signal</keyword>
<evidence type="ECO:0000256" key="2">
    <source>
        <dbReference type="SAM" id="SignalP"/>
    </source>
</evidence>
<protein>
    <recommendedName>
        <fullName evidence="3">Teneurin-like YD-shell domain-containing protein</fullName>
    </recommendedName>
</protein>
<evidence type="ECO:0000313" key="4">
    <source>
        <dbReference type="EMBL" id="MBZ9612848.1"/>
    </source>
</evidence>
<dbReference type="Pfam" id="PF25023">
    <property type="entry name" value="TEN_YD-shell"/>
    <property type="match status" value="2"/>
</dbReference>
<feature type="chain" id="PRO_5046938255" description="Teneurin-like YD-shell domain-containing protein" evidence="2">
    <location>
        <begin position="23"/>
        <end position="1255"/>
    </location>
</feature>
<keyword evidence="5" id="KW-1185">Reference proteome</keyword>
<dbReference type="Proteomes" id="UP000663814">
    <property type="component" value="Unassembled WGS sequence"/>
</dbReference>
<evidence type="ECO:0000259" key="3">
    <source>
        <dbReference type="Pfam" id="PF25023"/>
    </source>
</evidence>
<feature type="signal peptide" evidence="2">
    <location>
        <begin position="1"/>
        <end position="22"/>
    </location>
</feature>
<dbReference type="InterPro" id="IPR022385">
    <property type="entry name" value="Rhs_assc_core"/>
</dbReference>
<dbReference type="NCBIfam" id="TIGR01643">
    <property type="entry name" value="YD_repeat_2x"/>
    <property type="match status" value="2"/>
</dbReference>
<dbReference type="Pfam" id="PF05593">
    <property type="entry name" value="RHS_repeat"/>
    <property type="match status" value="1"/>
</dbReference>
<dbReference type="InterPro" id="IPR031325">
    <property type="entry name" value="RHS_repeat"/>
</dbReference>
<dbReference type="PANTHER" id="PTHR32305:SF15">
    <property type="entry name" value="PROTEIN RHSA-RELATED"/>
    <property type="match status" value="1"/>
</dbReference>
<dbReference type="InterPro" id="IPR006530">
    <property type="entry name" value="YD"/>
</dbReference>
<dbReference type="RefSeq" id="WP_205312327.1">
    <property type="nucleotide sequence ID" value="NZ_JAERPS020000005.1"/>
</dbReference>
<proteinExistence type="predicted"/>
<accession>A0ABS7XBB1</accession>
<gene>
    <name evidence="4" type="ORF">I4W93_014745</name>
</gene>
<dbReference type="InterPro" id="IPR050708">
    <property type="entry name" value="T6SS_VgrG/RHS"/>
</dbReference>
<dbReference type="EMBL" id="JAERPS020000005">
    <property type="protein sequence ID" value="MBZ9612848.1"/>
    <property type="molecule type" value="Genomic_DNA"/>
</dbReference>
<name>A0ABS7XBB1_9GAMM</name>
<comment type="caution">
    <text evidence="4">The sequence shown here is derived from an EMBL/GenBank/DDBJ whole genome shotgun (WGS) entry which is preliminary data.</text>
</comment>